<dbReference type="PANTHER" id="PTHR24155:SF11">
    <property type="entry name" value="CASKIN, ISOFORM B"/>
    <property type="match status" value="1"/>
</dbReference>
<dbReference type="InterPro" id="IPR035497">
    <property type="entry name" value="Caskin1/2_SAM_1"/>
</dbReference>
<feature type="region of interest" description="Disordered" evidence="1">
    <location>
        <begin position="160"/>
        <end position="241"/>
    </location>
</feature>
<dbReference type="EMBL" id="VIIS01000788">
    <property type="protein sequence ID" value="KAF0305006.1"/>
    <property type="molecule type" value="Genomic_DNA"/>
</dbReference>
<dbReference type="GO" id="GO:0019903">
    <property type="term" value="F:protein phosphatase binding"/>
    <property type="evidence" value="ECO:0007669"/>
    <property type="project" value="TreeGrafter"/>
</dbReference>
<dbReference type="OrthoDB" id="5314041at2759"/>
<dbReference type="GO" id="GO:0030424">
    <property type="term" value="C:axon"/>
    <property type="evidence" value="ECO:0007669"/>
    <property type="project" value="TreeGrafter"/>
</dbReference>
<dbReference type="Gene3D" id="1.10.150.50">
    <property type="entry name" value="Transcription Factor, Ets-1"/>
    <property type="match status" value="2"/>
</dbReference>
<feature type="compositionally biased region" description="Pro residues" evidence="1">
    <location>
        <begin position="78"/>
        <end position="89"/>
    </location>
</feature>
<feature type="compositionally biased region" description="Basic and acidic residues" evidence="1">
    <location>
        <begin position="501"/>
        <end position="514"/>
    </location>
</feature>
<dbReference type="AlphaFoldDB" id="A0A6A4WCD9"/>
<feature type="region of interest" description="Disordered" evidence="1">
    <location>
        <begin position="1"/>
        <end position="147"/>
    </location>
</feature>
<dbReference type="CDD" id="cd09498">
    <property type="entry name" value="SAM_caskin1_2_repeat2"/>
    <property type="match status" value="1"/>
</dbReference>
<feature type="compositionally biased region" description="Low complexity" evidence="1">
    <location>
        <begin position="589"/>
        <end position="601"/>
    </location>
</feature>
<evidence type="ECO:0000256" key="1">
    <source>
        <dbReference type="SAM" id="MobiDB-lite"/>
    </source>
</evidence>
<feature type="compositionally biased region" description="Low complexity" evidence="1">
    <location>
        <begin position="650"/>
        <end position="662"/>
    </location>
</feature>
<dbReference type="Proteomes" id="UP000440578">
    <property type="component" value="Unassembled WGS sequence"/>
</dbReference>
<feature type="domain" description="SAM" evidence="2">
    <location>
        <begin position="332"/>
        <end position="396"/>
    </location>
</feature>
<feature type="region of interest" description="Disordered" evidence="1">
    <location>
        <begin position="498"/>
        <end position="667"/>
    </location>
</feature>
<feature type="compositionally biased region" description="Low complexity" evidence="1">
    <location>
        <begin position="171"/>
        <end position="186"/>
    </location>
</feature>
<sequence>MHRPNKPAQIRRVPPPTVPEQTSHRHSGSSFSSGYGSLGQPDSRSSCGDEHLVPPHSPLDLPPSPGPGECGDEHLVPPHSPLDLPPSPGPDSVEGSMYSGSNRLSSGSSGLSPGPQAGYNTFSFPTAPAPRAVASPGGPACSHSGKEFVPHFHNHLYQHQQSDDQGIDVQSPGRDSPSSAGSSTSSFGCRNSTSSLDSGRASSAYDSKASHPTSLNRLSGQSYESGSSYRQSYHSSSSSLGSLEKDDAISRLHVAQMLADGMKDSEVLNAWLTDFHFEEYYQLFVNAGYDMPTVSRMTPEDLTAIGITKPAHRRKLKAEIARLNISDGIPDFIPDSLDGWLHLLRLSDYAELLRAQGYSSVQQATEITWEDLEEIGISRLGHQKKITLAIKRAKDILTGKRVPSQYQHQYTTQEIAIPATASPTEPTYQQLKTFQQQPAAARADSWADPGRYQGFSQYRPLPLQQVQVQVEASADVGCDEPPPPPAPQTQLQYFEQQRYAKTRDSEPESDRDAPVKPVKQYGSLPRDPLKRMEVLGAPPAPFSTPQGTPRKPVPAPPRRDSLRAEALAAARHDFPPPPLPLVVRDSGDASDASDCESASPATGRATRNDSSASFKSTSSTESDSFPFANDNAGTIKQRTQRSHTAGDLPSSLSAKSGKAAAGAGQGDVLNDIGSMLADLTDELDAMLELESEAP</sequence>
<feature type="compositionally biased region" description="Low complexity" evidence="1">
    <location>
        <begin position="28"/>
        <end position="39"/>
    </location>
</feature>
<evidence type="ECO:0000313" key="3">
    <source>
        <dbReference type="EMBL" id="KAF0305006.1"/>
    </source>
</evidence>
<feature type="compositionally biased region" description="Low complexity" evidence="1">
    <location>
        <begin position="90"/>
        <end position="114"/>
    </location>
</feature>
<dbReference type="InterPro" id="IPR001660">
    <property type="entry name" value="SAM"/>
</dbReference>
<proteinExistence type="predicted"/>
<dbReference type="InterPro" id="IPR013761">
    <property type="entry name" value="SAM/pointed_sf"/>
</dbReference>
<dbReference type="PANTHER" id="PTHR24155">
    <property type="entry name" value="OSTEOCLAST-STIMULATING FACTOR 1"/>
    <property type="match status" value="1"/>
</dbReference>
<evidence type="ECO:0000259" key="2">
    <source>
        <dbReference type="PROSITE" id="PS50105"/>
    </source>
</evidence>
<dbReference type="InterPro" id="IPR035498">
    <property type="entry name" value="Caskin1/2_SAM_2"/>
</dbReference>
<feature type="domain" description="SAM" evidence="2">
    <location>
        <begin position="263"/>
        <end position="326"/>
    </location>
</feature>
<dbReference type="GO" id="GO:0007185">
    <property type="term" value="P:cell surface receptor protein tyrosine phosphatase signaling pathway"/>
    <property type="evidence" value="ECO:0007669"/>
    <property type="project" value="TreeGrafter"/>
</dbReference>
<dbReference type="CDD" id="cd09497">
    <property type="entry name" value="SAM_caskin1_2_repeat1"/>
    <property type="match status" value="1"/>
</dbReference>
<dbReference type="SUPFAM" id="SSF47769">
    <property type="entry name" value="SAM/Pointed domain"/>
    <property type="match status" value="2"/>
</dbReference>
<feature type="compositionally biased region" description="Pro residues" evidence="1">
    <location>
        <begin position="55"/>
        <end position="66"/>
    </location>
</feature>
<protein>
    <submittedName>
        <fullName evidence="3">Caskin-1</fullName>
    </submittedName>
</protein>
<dbReference type="GO" id="GO:0035591">
    <property type="term" value="F:signaling adaptor activity"/>
    <property type="evidence" value="ECO:0007669"/>
    <property type="project" value="TreeGrafter"/>
</dbReference>
<dbReference type="SMART" id="SM00454">
    <property type="entry name" value="SAM"/>
    <property type="match status" value="2"/>
</dbReference>
<feature type="compositionally biased region" description="Low complexity" evidence="1">
    <location>
        <begin position="225"/>
        <end position="241"/>
    </location>
</feature>
<keyword evidence="4" id="KW-1185">Reference proteome</keyword>
<name>A0A6A4WCD9_AMPAM</name>
<feature type="compositionally biased region" description="Low complexity" evidence="1">
    <location>
        <begin position="609"/>
        <end position="625"/>
    </location>
</feature>
<accession>A0A6A4WCD9</accession>
<feature type="compositionally biased region" description="Polar residues" evidence="1">
    <location>
        <begin position="187"/>
        <end position="224"/>
    </location>
</feature>
<dbReference type="PROSITE" id="PS50105">
    <property type="entry name" value="SAM_DOMAIN"/>
    <property type="match status" value="2"/>
</dbReference>
<dbReference type="FunFam" id="1.10.150.50:FF:000028">
    <property type="entry name" value="caskin-2 isoform X2"/>
    <property type="match status" value="1"/>
</dbReference>
<dbReference type="GO" id="GO:0005925">
    <property type="term" value="C:focal adhesion"/>
    <property type="evidence" value="ECO:0007669"/>
    <property type="project" value="TreeGrafter"/>
</dbReference>
<dbReference type="GO" id="GO:0007409">
    <property type="term" value="P:axonogenesis"/>
    <property type="evidence" value="ECO:0007669"/>
    <property type="project" value="TreeGrafter"/>
</dbReference>
<dbReference type="Pfam" id="PF00536">
    <property type="entry name" value="SAM_1"/>
    <property type="match status" value="2"/>
</dbReference>
<comment type="caution">
    <text evidence="3">The sequence shown here is derived from an EMBL/GenBank/DDBJ whole genome shotgun (WGS) entry which is preliminary data.</text>
</comment>
<evidence type="ECO:0000313" key="4">
    <source>
        <dbReference type="Proteomes" id="UP000440578"/>
    </source>
</evidence>
<organism evidence="3 4">
    <name type="scientific">Amphibalanus amphitrite</name>
    <name type="common">Striped barnacle</name>
    <name type="synonym">Balanus amphitrite</name>
    <dbReference type="NCBI Taxonomy" id="1232801"/>
    <lineage>
        <taxon>Eukaryota</taxon>
        <taxon>Metazoa</taxon>
        <taxon>Ecdysozoa</taxon>
        <taxon>Arthropoda</taxon>
        <taxon>Crustacea</taxon>
        <taxon>Multicrustacea</taxon>
        <taxon>Cirripedia</taxon>
        <taxon>Thoracica</taxon>
        <taxon>Thoracicalcarea</taxon>
        <taxon>Balanomorpha</taxon>
        <taxon>Balanoidea</taxon>
        <taxon>Balanidae</taxon>
        <taxon>Amphibalaninae</taxon>
        <taxon>Amphibalanus</taxon>
    </lineage>
</organism>
<reference evidence="3 4" key="1">
    <citation type="submission" date="2019-07" db="EMBL/GenBank/DDBJ databases">
        <title>Draft genome assembly of a fouling barnacle, Amphibalanus amphitrite (Darwin, 1854): The first reference genome for Thecostraca.</title>
        <authorList>
            <person name="Kim W."/>
        </authorList>
    </citation>
    <scope>NUCLEOTIDE SEQUENCE [LARGE SCALE GENOMIC DNA]</scope>
    <source>
        <strain evidence="3">SNU_AA5</strain>
        <tissue evidence="3">Soma without cirri and trophi</tissue>
    </source>
</reference>
<gene>
    <name evidence="3" type="primary">CASKIN1</name>
    <name evidence="3" type="ORF">FJT64_023275</name>
</gene>